<evidence type="ECO:0000259" key="1">
    <source>
        <dbReference type="Pfam" id="PF13088"/>
    </source>
</evidence>
<dbReference type="PATRIC" id="fig|1036673.3.peg.4373"/>
<evidence type="ECO:0000313" key="2">
    <source>
        <dbReference type="EMBL" id="AEI43278.1"/>
    </source>
</evidence>
<protein>
    <recommendedName>
        <fullName evidence="1">Sialidase domain-containing protein</fullName>
    </recommendedName>
</protein>
<dbReference type="PANTHER" id="PTHR43752:SF2">
    <property type="entry name" value="BNR_ASP-BOX REPEAT FAMILY PROTEIN"/>
    <property type="match status" value="1"/>
</dbReference>
<dbReference type="EMBL" id="CP002869">
    <property type="protein sequence ID" value="AEI43278.1"/>
    <property type="molecule type" value="Genomic_DNA"/>
</dbReference>
<organism evidence="2 3">
    <name type="scientific">Paenibacillus mucilaginosus (strain KNP414)</name>
    <dbReference type="NCBI Taxonomy" id="1036673"/>
    <lineage>
        <taxon>Bacteria</taxon>
        <taxon>Bacillati</taxon>
        <taxon>Bacillota</taxon>
        <taxon>Bacilli</taxon>
        <taxon>Bacillales</taxon>
        <taxon>Paenibacillaceae</taxon>
        <taxon>Paenibacillus</taxon>
    </lineage>
</organism>
<sequence>MTVQLRVTEPCKEYIFEDERPFASCHASTIELLPDGGAVAAWFGGSKEGAGDVAIWVAHRGAQGGWTAPRLAAGYPGTPHWNPVLFRREDGTLLLYYKTGTRIEHWSTLVMKSTDDGHTWSGPAELVPGDRGGRGPVKNKPVRLADGTIAAPASLEPAWDSFVDLSPDGGRTWTRSGDVPMPADRSAFLGKGIIQPSLWESEPGCVHMLTRSTAGAVYRSDSADGGRTWCPAYATSLPNNNSGLDVAKLGDGTLALVCNPTRPEPGKLKGPRSPLVLLLSQDNGVSWYGETVIDEGEKQYSYPAIVARGSRVHVTYTWKRERIAYWSADLIP</sequence>
<name>F8FG16_PAEMK</name>
<dbReference type="Gene3D" id="2.120.10.10">
    <property type="match status" value="1"/>
</dbReference>
<dbReference type="InterPro" id="IPR011040">
    <property type="entry name" value="Sialidase"/>
</dbReference>
<evidence type="ECO:0000313" key="3">
    <source>
        <dbReference type="Proteomes" id="UP000006620"/>
    </source>
</evidence>
<dbReference type="InterPro" id="IPR036278">
    <property type="entry name" value="Sialidase_sf"/>
</dbReference>
<feature type="domain" description="Sialidase" evidence="1">
    <location>
        <begin position="38"/>
        <end position="314"/>
    </location>
</feature>
<dbReference type="HOGENOM" id="CLU_007128_1_0_9"/>
<dbReference type="Proteomes" id="UP000006620">
    <property type="component" value="Chromosome"/>
</dbReference>
<dbReference type="AlphaFoldDB" id="F8FG16"/>
<proteinExistence type="predicted"/>
<dbReference type="SUPFAM" id="SSF50939">
    <property type="entry name" value="Sialidases"/>
    <property type="match status" value="1"/>
</dbReference>
<dbReference type="CDD" id="cd15482">
    <property type="entry name" value="Sialidase_non-viral"/>
    <property type="match status" value="1"/>
</dbReference>
<dbReference type="Pfam" id="PF13088">
    <property type="entry name" value="BNR_2"/>
    <property type="match status" value="1"/>
</dbReference>
<dbReference type="RefSeq" id="WP_013918431.1">
    <property type="nucleotide sequence ID" value="NC_015690.1"/>
</dbReference>
<reference evidence="3" key="1">
    <citation type="submission" date="2011-06" db="EMBL/GenBank/DDBJ databases">
        <title>Complete genome sequence of Paenibacillus mucilaginosus KNP414.</title>
        <authorList>
            <person name="Wang J."/>
            <person name="Hu S."/>
            <person name="Hu X."/>
            <person name="Zhang B."/>
            <person name="Dong D."/>
            <person name="Zhang S."/>
            <person name="Zhao K."/>
            <person name="Wu D."/>
        </authorList>
    </citation>
    <scope>NUCLEOTIDE SEQUENCE [LARGE SCALE GENOMIC DNA]</scope>
    <source>
        <strain evidence="3">KNP414</strain>
    </source>
</reference>
<dbReference type="KEGG" id="pms:KNP414_04748"/>
<accession>F8FG16</accession>
<reference evidence="2 3" key="2">
    <citation type="journal article" date="2013" name="Genome Announc.">
        <title>Genome Sequence of Growth-Improving Paenibacillus mucilaginosus Strain KNP414.</title>
        <authorList>
            <person name="Lu J.J."/>
            <person name="Wang J.F."/>
            <person name="Hu X.F."/>
        </authorList>
    </citation>
    <scope>NUCLEOTIDE SEQUENCE [LARGE SCALE GENOMIC DNA]</scope>
    <source>
        <strain evidence="2 3">KNP414</strain>
    </source>
</reference>
<dbReference type="PANTHER" id="PTHR43752">
    <property type="entry name" value="BNR/ASP-BOX REPEAT FAMILY PROTEIN"/>
    <property type="match status" value="1"/>
</dbReference>
<gene>
    <name evidence="2" type="ordered locus">KNP414_04748</name>
</gene>